<proteinExistence type="inferred from homology"/>
<dbReference type="PANTHER" id="PTHR43630:SF1">
    <property type="entry name" value="POLY-BETA-1,6-N-ACETYL-D-GLUCOSAMINE SYNTHASE"/>
    <property type="match status" value="1"/>
</dbReference>
<gene>
    <name evidence="5" type="ORF">ENP86_11025</name>
</gene>
<dbReference type="AlphaFoldDB" id="A0A7V0Z7F0"/>
<dbReference type="CDD" id="cd00761">
    <property type="entry name" value="Glyco_tranf_GTA_type"/>
    <property type="match status" value="1"/>
</dbReference>
<dbReference type="InterPro" id="IPR001173">
    <property type="entry name" value="Glyco_trans_2-like"/>
</dbReference>
<dbReference type="SUPFAM" id="SSF53448">
    <property type="entry name" value="Nucleotide-diphospho-sugar transferases"/>
    <property type="match status" value="1"/>
</dbReference>
<dbReference type="EMBL" id="DSKY01000022">
    <property type="protein sequence ID" value="HDY60056.1"/>
    <property type="molecule type" value="Genomic_DNA"/>
</dbReference>
<dbReference type="Pfam" id="PF00535">
    <property type="entry name" value="Glycos_transf_2"/>
    <property type="match status" value="1"/>
</dbReference>
<sequence>MNLTEKNRYIYVIVTPFKNEIKFLPEVFKSVVNQTILPSLWILVDDGSTDGSYELVSEWAKKISYIKILKLNRKKRREIGFNYSEVIFNGFEYFKQIWNDSYDYIGILDADIVLPNNYYERLIKKFEEDKNLGIASGIVMCRVGERLIWENEPPEWPCGAARVWKRECFEKTGWKITRAPDTVSTVMAMKLGYKTRNFQDLVIIHLRPTWSGGGFWTGYIDVGKTRYYLGYDFISALLASLKYTIEYPHIGAIPFLFGYFEDFIKYRGRINDKFVINFFKKRFIPKIISWFKKY</sequence>
<comment type="caution">
    <text evidence="5">The sequence shown here is derived from an EMBL/GenBank/DDBJ whole genome shotgun (WGS) entry which is preliminary data.</text>
</comment>
<dbReference type="InterPro" id="IPR029044">
    <property type="entry name" value="Nucleotide-diphossugar_trans"/>
</dbReference>
<dbReference type="Gene3D" id="3.90.550.10">
    <property type="entry name" value="Spore Coat Polysaccharide Biosynthesis Protein SpsA, Chain A"/>
    <property type="match status" value="1"/>
</dbReference>
<evidence type="ECO:0000256" key="1">
    <source>
        <dbReference type="ARBA" id="ARBA00006739"/>
    </source>
</evidence>
<evidence type="ECO:0000256" key="3">
    <source>
        <dbReference type="ARBA" id="ARBA00022679"/>
    </source>
</evidence>
<keyword evidence="3 5" id="KW-0808">Transferase</keyword>
<evidence type="ECO:0000259" key="4">
    <source>
        <dbReference type="Pfam" id="PF00535"/>
    </source>
</evidence>
<dbReference type="GO" id="GO:0016757">
    <property type="term" value="F:glycosyltransferase activity"/>
    <property type="evidence" value="ECO:0007669"/>
    <property type="project" value="UniProtKB-KW"/>
</dbReference>
<evidence type="ECO:0000256" key="2">
    <source>
        <dbReference type="ARBA" id="ARBA00022676"/>
    </source>
</evidence>
<dbReference type="PANTHER" id="PTHR43630">
    <property type="entry name" value="POLY-BETA-1,6-N-ACETYL-D-GLUCOSAMINE SYNTHASE"/>
    <property type="match status" value="1"/>
</dbReference>
<reference evidence="5" key="1">
    <citation type="journal article" date="2020" name="mSystems">
        <title>Genome- and Community-Level Interaction Insights into Carbon Utilization and Element Cycling Functions of Hydrothermarchaeota in Hydrothermal Sediment.</title>
        <authorList>
            <person name="Zhou Z."/>
            <person name="Liu Y."/>
            <person name="Xu W."/>
            <person name="Pan J."/>
            <person name="Luo Z.H."/>
            <person name="Li M."/>
        </authorList>
    </citation>
    <scope>NUCLEOTIDE SEQUENCE [LARGE SCALE GENOMIC DNA]</scope>
    <source>
        <strain evidence="5">SpSt-258</strain>
    </source>
</reference>
<accession>A0A7V0Z7F0</accession>
<keyword evidence="2" id="KW-0328">Glycosyltransferase</keyword>
<name>A0A7V0Z7F0_UNCW3</name>
<evidence type="ECO:0000313" key="5">
    <source>
        <dbReference type="EMBL" id="HDY60056.1"/>
    </source>
</evidence>
<organism evidence="5">
    <name type="scientific">candidate division WOR-3 bacterium</name>
    <dbReference type="NCBI Taxonomy" id="2052148"/>
    <lineage>
        <taxon>Bacteria</taxon>
        <taxon>Bacteria division WOR-3</taxon>
    </lineage>
</organism>
<feature type="domain" description="Glycosyltransferase 2-like" evidence="4">
    <location>
        <begin position="13"/>
        <end position="175"/>
    </location>
</feature>
<comment type="similarity">
    <text evidence="1">Belongs to the glycosyltransferase 2 family.</text>
</comment>
<protein>
    <submittedName>
        <fullName evidence="5">Glycosyltransferase family 2 protein</fullName>
    </submittedName>
</protein>